<gene>
    <name evidence="4" type="ORF">CU103_29915</name>
</gene>
<dbReference type="SMART" id="SM00044">
    <property type="entry name" value="CYCc"/>
    <property type="match status" value="1"/>
</dbReference>
<name>A0A2P7AQ92_9HYPH</name>
<dbReference type="CDD" id="cd07302">
    <property type="entry name" value="CHD"/>
    <property type="match status" value="2"/>
</dbReference>
<dbReference type="GO" id="GO:0004016">
    <property type="term" value="F:adenylate cyclase activity"/>
    <property type="evidence" value="ECO:0007669"/>
    <property type="project" value="TreeGrafter"/>
</dbReference>
<dbReference type="Gene3D" id="1.25.40.10">
    <property type="entry name" value="Tetratricopeptide repeat domain"/>
    <property type="match status" value="1"/>
</dbReference>
<protein>
    <submittedName>
        <fullName evidence="4">Adenylate/guanylate cyclase domain-containing protein</fullName>
    </submittedName>
</protein>
<dbReference type="GO" id="GO:0005737">
    <property type="term" value="C:cytoplasm"/>
    <property type="evidence" value="ECO:0007669"/>
    <property type="project" value="TreeGrafter"/>
</dbReference>
<dbReference type="Gene3D" id="3.40.50.300">
    <property type="entry name" value="P-loop containing nucleotide triphosphate hydrolases"/>
    <property type="match status" value="1"/>
</dbReference>
<feature type="domain" description="Guanylate cyclase" evidence="3">
    <location>
        <begin position="196"/>
        <end position="324"/>
    </location>
</feature>
<dbReference type="Gene3D" id="3.30.70.1230">
    <property type="entry name" value="Nucleotide cyclase"/>
    <property type="match status" value="2"/>
</dbReference>
<evidence type="ECO:0000256" key="2">
    <source>
        <dbReference type="ARBA" id="ARBA00022840"/>
    </source>
</evidence>
<accession>A0A2P7AQ92</accession>
<dbReference type="SUPFAM" id="SSF48452">
    <property type="entry name" value="TPR-like"/>
    <property type="match status" value="1"/>
</dbReference>
<dbReference type="Pfam" id="PF13191">
    <property type="entry name" value="AAA_16"/>
    <property type="match status" value="1"/>
</dbReference>
<dbReference type="InterPro" id="IPR029787">
    <property type="entry name" value="Nucleotide_cyclase"/>
</dbReference>
<dbReference type="GO" id="GO:0009190">
    <property type="term" value="P:cyclic nucleotide biosynthetic process"/>
    <property type="evidence" value="ECO:0007669"/>
    <property type="project" value="InterPro"/>
</dbReference>
<dbReference type="PANTHER" id="PTHR16305">
    <property type="entry name" value="TESTICULAR SOLUBLE ADENYLYL CYCLASE"/>
    <property type="match status" value="1"/>
</dbReference>
<dbReference type="SUPFAM" id="SSF55073">
    <property type="entry name" value="Nucleotide cyclase"/>
    <property type="match status" value="2"/>
</dbReference>
<keyword evidence="5" id="KW-1185">Reference proteome</keyword>
<dbReference type="GO" id="GO:0035556">
    <property type="term" value="P:intracellular signal transduction"/>
    <property type="evidence" value="ECO:0007669"/>
    <property type="project" value="InterPro"/>
</dbReference>
<keyword evidence="2" id="KW-0067">ATP-binding</keyword>
<feature type="domain" description="Guanylate cyclase" evidence="3">
    <location>
        <begin position="12"/>
        <end position="127"/>
    </location>
</feature>
<dbReference type="AlphaFoldDB" id="A0A2P7AQ92"/>
<dbReference type="InterPro" id="IPR027417">
    <property type="entry name" value="P-loop_NTPase"/>
</dbReference>
<dbReference type="RefSeq" id="WP_106667668.1">
    <property type="nucleotide sequence ID" value="NZ_PGGM01000023.1"/>
</dbReference>
<dbReference type="GO" id="GO:0005524">
    <property type="term" value="F:ATP binding"/>
    <property type="evidence" value="ECO:0007669"/>
    <property type="project" value="UniProtKB-KW"/>
</dbReference>
<comment type="caution">
    <text evidence="4">The sequence shown here is derived from an EMBL/GenBank/DDBJ whole genome shotgun (WGS) entry which is preliminary data.</text>
</comment>
<dbReference type="Pfam" id="PF00211">
    <property type="entry name" value="Guanylate_cyc"/>
    <property type="match status" value="2"/>
</dbReference>
<proteinExistence type="predicted"/>
<dbReference type="OrthoDB" id="9785312at2"/>
<evidence type="ECO:0000313" key="5">
    <source>
        <dbReference type="Proteomes" id="UP000241764"/>
    </source>
</evidence>
<dbReference type="PROSITE" id="PS50125">
    <property type="entry name" value="GUANYLATE_CYCLASE_2"/>
    <property type="match status" value="2"/>
</dbReference>
<dbReference type="EMBL" id="PGGM01000023">
    <property type="protein sequence ID" value="PSH56394.1"/>
    <property type="molecule type" value="Genomic_DNA"/>
</dbReference>
<dbReference type="InterPro" id="IPR011990">
    <property type="entry name" value="TPR-like_helical_dom_sf"/>
</dbReference>
<dbReference type="InterPro" id="IPR001054">
    <property type="entry name" value="A/G_cyclase"/>
</dbReference>
<dbReference type="SUPFAM" id="SSF52540">
    <property type="entry name" value="P-loop containing nucleoside triphosphate hydrolases"/>
    <property type="match status" value="1"/>
</dbReference>
<organism evidence="4 5">
    <name type="scientific">Phyllobacterium sophorae</name>
    <dbReference type="NCBI Taxonomy" id="1520277"/>
    <lineage>
        <taxon>Bacteria</taxon>
        <taxon>Pseudomonadati</taxon>
        <taxon>Pseudomonadota</taxon>
        <taxon>Alphaproteobacteria</taxon>
        <taxon>Hyphomicrobiales</taxon>
        <taxon>Phyllobacteriaceae</taxon>
        <taxon>Phyllobacterium</taxon>
    </lineage>
</organism>
<dbReference type="Proteomes" id="UP000241764">
    <property type="component" value="Unassembled WGS sequence"/>
</dbReference>
<evidence type="ECO:0000256" key="1">
    <source>
        <dbReference type="ARBA" id="ARBA00022741"/>
    </source>
</evidence>
<evidence type="ECO:0000313" key="4">
    <source>
        <dbReference type="EMBL" id="PSH56394.1"/>
    </source>
</evidence>
<dbReference type="PANTHER" id="PTHR16305:SF28">
    <property type="entry name" value="GUANYLATE CYCLASE DOMAIN-CONTAINING PROTEIN"/>
    <property type="match status" value="1"/>
</dbReference>
<evidence type="ECO:0000259" key="3">
    <source>
        <dbReference type="PROSITE" id="PS50125"/>
    </source>
</evidence>
<sequence>MTLPRIGRKLAAILVADVVGYSGLVEADEAGTLAALKHLRQSFMEPLLAEHRGRIVNLMGDGLIAEFVSVVDAVACAAAVQEKVAEWQKPVSYERRIVLRIGVNLGDVVVEDDDLLGDTINVAARLEQLCAPGSVLITGSAYDQLAGKIDVRFEYGGEQKLKNIARPVKVYQMVRSSAPAKPTASDPSADARKTVTILFTDIVVSSGLGISLDPEAFRNVFTRHFGELNAIVQRHGGIVETNIGDAIVALFGVKLHEDDAVRAVRAAAEIREKLGVLNDELAAGWGIRLVNRTGINTGEVIVRNNMQGYPSVAGDAVNVAKRLEEAAAPGEILIAETTHRLVRDAVVVRPSGPRELKHGETISALVLVEVLANAPGLARRFDSPFVGRERQRALLDTVFRNVLGDRTCHLVSILGDAGVGKSRLVREFENDLPEDITVLHGSCLAYGEGITYWPLAEIIRELTRAEGLDSGDKLAAAIGDQLKGEEKAELIAERVAGAIGLGGAGQGTTEETAWAVRKLFEAVARGHPLVVVVDDLHWAESTFIELIEYLAEFSRDFPILLICIARTELFDTHPGWGAGRRNATSIFLERLSDVECRELIYNLLGRVPLPPAAESKIAGAAEGNALFAEELVAMLVDDAVIRRGPDGWVPASELAELPVPSSINALLAARLEGLSPLERAILTAASVEGSSFHFSALSELACPVFDTLENGLLALVRRDLIRPETPTFAGDKAYRFRHVLIRDAAYRSLPKNARADLHERFAAWLELTAADRLREFEEFVGYHLEQAFQYRISLDPGDVHTTSLAARASERLEAAGRRALVRGDLPTAIGLLDRVCRMLPTDDSHRIALLGELSGALIEGGRLDDAGRVLDEAERLAAIADDQGLVARILVQRQFLQLLLGEEGGLEKAAQAATFAIPIFERLEDDLGLCRARRLQAWLHFNGARGEAAAEAWERAASHARRASDLHEYHEILTWIASSLWFGPTPAPEGIRRCEAMRAEVRESPESEAAILRQLACLNAIAGRFADARALIATSNATYADLGLTLYVASSEHEAVVELMAGNAAAAEKSAHAAYRALEEMGERAFRSTMAATLAVIILEQERDEEAEEFARLSSKLAASGDLVTQIRWRRVRARVLARRGKTRVAEKLAREALAIAEATDFVNDHADALVDLSHVLETPRRLSDAIAAASEALHLYELKGNVVAATATRRRLGKLVKK</sequence>
<keyword evidence="1" id="KW-0547">Nucleotide-binding</keyword>
<dbReference type="InterPro" id="IPR041664">
    <property type="entry name" value="AAA_16"/>
</dbReference>
<reference evidence="5" key="1">
    <citation type="submission" date="2017-11" db="EMBL/GenBank/DDBJ databases">
        <authorList>
            <person name="Kuznetsova I."/>
            <person name="Sazanova A."/>
            <person name="Chirak E."/>
            <person name="Safronova V."/>
            <person name="Willems A."/>
        </authorList>
    </citation>
    <scope>NUCLEOTIDE SEQUENCE [LARGE SCALE GENOMIC DNA]</scope>
    <source>
        <strain evidence="5">CCBAU 03422</strain>
    </source>
</reference>